<keyword evidence="1" id="KW-0680">Restriction system</keyword>
<reference evidence="4 5" key="1">
    <citation type="submission" date="2020-04" db="EMBL/GenBank/DDBJ databases">
        <title>Thermobifida alba genome sequencing and assembly.</title>
        <authorList>
            <person name="Luzics S."/>
            <person name="Horvath B."/>
            <person name="Nagy I."/>
            <person name="Toth A."/>
            <person name="Nagy I."/>
            <person name="Kukolya J."/>
        </authorList>
    </citation>
    <scope>NUCLEOTIDE SEQUENCE [LARGE SCALE GENOMIC DNA]</scope>
    <source>
        <strain evidence="4 5">DSM 43795</strain>
    </source>
</reference>
<gene>
    <name evidence="4" type="ORF">FOF52_18910</name>
</gene>
<dbReference type="InterPro" id="IPR051212">
    <property type="entry name" value="Type-I_RE_S_subunit"/>
</dbReference>
<accession>A0ABY4L542</accession>
<keyword evidence="2" id="KW-0238">DNA-binding</keyword>
<sequence length="128" mass="14091">MPGALHQNHVFALRPNTDRLDAEYLALLTRSLHGRCYFESTGVRSTNLASTSSSKVLAFPIPLPPLEQQRQVVAEIHRALDEMERAKSVLQRQIEVLVERRQALITAAVTGQFDVTTAGRAGEAVVSV</sequence>
<dbReference type="Gene3D" id="3.90.220.20">
    <property type="entry name" value="DNA methylase specificity domains"/>
    <property type="match status" value="1"/>
</dbReference>
<dbReference type="EMBL" id="CP051627">
    <property type="protein sequence ID" value="UPT22762.1"/>
    <property type="molecule type" value="Genomic_DNA"/>
</dbReference>
<feature type="coiled-coil region" evidence="3">
    <location>
        <begin position="66"/>
        <end position="100"/>
    </location>
</feature>
<dbReference type="InterPro" id="IPR044946">
    <property type="entry name" value="Restrct_endonuc_typeI_TRD_sf"/>
</dbReference>
<proteinExistence type="predicted"/>
<evidence type="ECO:0000313" key="5">
    <source>
        <dbReference type="Proteomes" id="UP000832041"/>
    </source>
</evidence>
<evidence type="ECO:0000313" key="4">
    <source>
        <dbReference type="EMBL" id="UPT22762.1"/>
    </source>
</evidence>
<keyword evidence="3" id="KW-0175">Coiled coil</keyword>
<protein>
    <recommendedName>
        <fullName evidence="6">Type I restriction modification DNA specificity domain-containing protein</fullName>
    </recommendedName>
</protein>
<evidence type="ECO:0000256" key="3">
    <source>
        <dbReference type="SAM" id="Coils"/>
    </source>
</evidence>
<evidence type="ECO:0000256" key="2">
    <source>
        <dbReference type="ARBA" id="ARBA00023125"/>
    </source>
</evidence>
<dbReference type="RefSeq" id="WP_248591272.1">
    <property type="nucleotide sequence ID" value="NZ_BAABEB010000011.1"/>
</dbReference>
<keyword evidence="5" id="KW-1185">Reference proteome</keyword>
<organism evidence="4 5">
    <name type="scientific">Thermobifida alba</name>
    <name type="common">Thermomonospora alba</name>
    <dbReference type="NCBI Taxonomy" id="53522"/>
    <lineage>
        <taxon>Bacteria</taxon>
        <taxon>Bacillati</taxon>
        <taxon>Actinomycetota</taxon>
        <taxon>Actinomycetes</taxon>
        <taxon>Streptosporangiales</taxon>
        <taxon>Nocardiopsidaceae</taxon>
        <taxon>Thermobifida</taxon>
    </lineage>
</organism>
<name>A0ABY4L542_THEAE</name>
<dbReference type="PANTHER" id="PTHR43140:SF1">
    <property type="entry name" value="TYPE I RESTRICTION ENZYME ECOKI SPECIFICITY SUBUNIT"/>
    <property type="match status" value="1"/>
</dbReference>
<dbReference type="SUPFAM" id="SSF116734">
    <property type="entry name" value="DNA methylase specificity domain"/>
    <property type="match status" value="1"/>
</dbReference>
<evidence type="ECO:0000256" key="1">
    <source>
        <dbReference type="ARBA" id="ARBA00022747"/>
    </source>
</evidence>
<dbReference type="Proteomes" id="UP000832041">
    <property type="component" value="Chromosome"/>
</dbReference>
<evidence type="ECO:0008006" key="6">
    <source>
        <dbReference type="Google" id="ProtNLM"/>
    </source>
</evidence>
<dbReference type="PANTHER" id="PTHR43140">
    <property type="entry name" value="TYPE-1 RESTRICTION ENZYME ECOKI SPECIFICITY PROTEIN"/>
    <property type="match status" value="1"/>
</dbReference>